<proteinExistence type="predicted"/>
<organism evidence="1 2">
    <name type="scientific">Haematococcus lacustris</name>
    <name type="common">Green alga</name>
    <name type="synonym">Haematococcus pluvialis</name>
    <dbReference type="NCBI Taxonomy" id="44745"/>
    <lineage>
        <taxon>Eukaryota</taxon>
        <taxon>Viridiplantae</taxon>
        <taxon>Chlorophyta</taxon>
        <taxon>core chlorophytes</taxon>
        <taxon>Chlorophyceae</taxon>
        <taxon>CS clade</taxon>
        <taxon>Chlamydomonadales</taxon>
        <taxon>Haematococcaceae</taxon>
        <taxon>Haematococcus</taxon>
    </lineage>
</organism>
<dbReference type="Proteomes" id="UP000485058">
    <property type="component" value="Unassembled WGS sequence"/>
</dbReference>
<comment type="caution">
    <text evidence="1">The sequence shown here is derived from an EMBL/GenBank/DDBJ whole genome shotgun (WGS) entry which is preliminary data.</text>
</comment>
<dbReference type="EMBL" id="BLLF01003647">
    <property type="protein sequence ID" value="GFH27851.1"/>
    <property type="molecule type" value="Genomic_DNA"/>
</dbReference>
<keyword evidence="2" id="KW-1185">Reference proteome</keyword>
<reference evidence="1 2" key="1">
    <citation type="submission" date="2020-02" db="EMBL/GenBank/DDBJ databases">
        <title>Draft genome sequence of Haematococcus lacustris strain NIES-144.</title>
        <authorList>
            <person name="Morimoto D."/>
            <person name="Nakagawa S."/>
            <person name="Yoshida T."/>
            <person name="Sawayama S."/>
        </authorList>
    </citation>
    <scope>NUCLEOTIDE SEQUENCE [LARGE SCALE GENOMIC DNA]</scope>
    <source>
        <strain evidence="1 2">NIES-144</strain>
    </source>
</reference>
<accession>A0A6A0A5T2</accession>
<name>A0A6A0A5T2_HAELA</name>
<gene>
    <name evidence="1" type="ORF">HaLaN_26235</name>
</gene>
<evidence type="ECO:0000313" key="1">
    <source>
        <dbReference type="EMBL" id="GFH27851.1"/>
    </source>
</evidence>
<feature type="non-terminal residue" evidence="1">
    <location>
        <position position="1"/>
    </location>
</feature>
<sequence>MADAAKTSSLSAVLTFGAAAGASALPAALPRLKKAVILAGPHELGHQEALPNNCHHAEPEQQA</sequence>
<feature type="non-terminal residue" evidence="1">
    <location>
        <position position="63"/>
    </location>
</feature>
<protein>
    <submittedName>
        <fullName evidence="1">Uncharacterized protein</fullName>
    </submittedName>
</protein>
<evidence type="ECO:0000313" key="2">
    <source>
        <dbReference type="Proteomes" id="UP000485058"/>
    </source>
</evidence>
<dbReference type="AlphaFoldDB" id="A0A6A0A5T2"/>